<dbReference type="EMBL" id="JANBPY010001028">
    <property type="protein sequence ID" value="KAJ1962027.1"/>
    <property type="molecule type" value="Genomic_DNA"/>
</dbReference>
<comment type="caution">
    <text evidence="1">The sequence shown here is derived from an EMBL/GenBank/DDBJ whole genome shotgun (WGS) entry which is preliminary data.</text>
</comment>
<evidence type="ECO:0000313" key="2">
    <source>
        <dbReference type="Proteomes" id="UP001150925"/>
    </source>
</evidence>
<dbReference type="AlphaFoldDB" id="A0A9W8E6V3"/>
<evidence type="ECO:0000313" key="1">
    <source>
        <dbReference type="EMBL" id="KAJ1962027.1"/>
    </source>
</evidence>
<name>A0A9W8E6V3_9FUNG</name>
<accession>A0A9W8E6V3</accession>
<reference evidence="1" key="1">
    <citation type="submission" date="2022-07" db="EMBL/GenBank/DDBJ databases">
        <title>Phylogenomic reconstructions and comparative analyses of Kickxellomycotina fungi.</title>
        <authorList>
            <person name="Reynolds N.K."/>
            <person name="Stajich J.E."/>
            <person name="Barry K."/>
            <person name="Grigoriev I.V."/>
            <person name="Crous P."/>
            <person name="Smith M.E."/>
        </authorList>
    </citation>
    <scope>NUCLEOTIDE SEQUENCE</scope>
    <source>
        <strain evidence="1">RSA 1196</strain>
    </source>
</reference>
<keyword evidence="2" id="KW-1185">Reference proteome</keyword>
<protein>
    <submittedName>
        <fullName evidence="1">Uncharacterized protein</fullName>
    </submittedName>
</protein>
<sequence>MSAGHPESSLPQRLIEAHSHVVHFNQSTSPQQVWDSLQLIQRHAPRLPTSWFTVPFVQATLTLAQQAQEPTALPSGPPWDAQSMVYCCATLWASWLRRATSIPWDQQSLAHMVVNTAQHTLRRWLPNHTAQPHLPSLLALYMTCALSTGKVHDVNPLPLGETLVDATGALAGFIGSYYYLDSLLASLVHFLTHLPASVGAATLQNWHKRLWTGWCTINEGIPGISSAASMDLSPVRYPTEHIPSATHYLIRVSQMYQYLWKQLLGLPQASSLLNEDFTGDSTSWFSRWSHTLRDTIWPWRWLSSQTPVDMDNVAKIWDTPDFSPSEHGRLLVASLHWLLATDTPDCLALGILCSTAMLGVMELEPGNSPRNPSTLLKLQDSLKLVLMDHLTHFVTQPALTGSAYLSGLAMYGIGRFASAFSDDTAMAATLASLRPLDASTLAHWLVDCLIGHPLLLRIDISNNWWRTPSNETSYPAPRSSPSPLLFGPPTHLDTRFGHPLFKQLPGILRFYRVLLLQANHSPTIIQHYEKWETHARTLYLASDRYGWLENDTLGKSNATLHHMDNTLGDLGRDLVSQSPNAMGGTPRSLGQTAADDTMLGRFIRTTILAMVLMLRTTSSHFLGGDFVADPLRSSLICLPLNIFTQISPLLMTLYGLDGFPAYQATCTQLLDPMLTPLDTEHRGSRQPSSAQLAHEVANHLVSSCQYPISSFSGQSSPESHTLAGNLPSFAQQLRQLYILQTVEILTPQLSGSWLKQYILPMLHAYVLIPTRIDCPYAPYLRAVCHRLFLTIFECPRLGTLTKTLAAYYQQVLFVAYPDQLEPQQFRAAYTFLTKCLFEYDAALALALTESLCEKVQSTQIAPAGATNNTAQLTKNMRLSLNHGQYLQLLTEQVASFVFPYFGDYLLPRIRRYILEEPRLMTQTVALKALHEAVIARCEVSKKEIALPWLMQLEADVRKQQQKRKADEQN</sequence>
<gene>
    <name evidence="1" type="ORF">IWQ62_003660</name>
</gene>
<proteinExistence type="predicted"/>
<organism evidence="1 2">
    <name type="scientific">Dispira parvispora</name>
    <dbReference type="NCBI Taxonomy" id="1520584"/>
    <lineage>
        <taxon>Eukaryota</taxon>
        <taxon>Fungi</taxon>
        <taxon>Fungi incertae sedis</taxon>
        <taxon>Zoopagomycota</taxon>
        <taxon>Kickxellomycotina</taxon>
        <taxon>Dimargaritomycetes</taxon>
        <taxon>Dimargaritales</taxon>
        <taxon>Dimargaritaceae</taxon>
        <taxon>Dispira</taxon>
    </lineage>
</organism>
<dbReference type="Proteomes" id="UP001150925">
    <property type="component" value="Unassembled WGS sequence"/>
</dbReference>
<dbReference type="OrthoDB" id="2357318at2759"/>